<dbReference type="InterPro" id="IPR001138">
    <property type="entry name" value="Zn2Cys6_DnaBD"/>
</dbReference>
<dbReference type="AlphaFoldDB" id="A0A9N8JZH6"/>
<dbReference type="PROSITE" id="PS00463">
    <property type="entry name" value="ZN2_CY6_FUNGAL_1"/>
    <property type="match status" value="1"/>
</dbReference>
<dbReference type="Pfam" id="PF00172">
    <property type="entry name" value="Zn_clus"/>
    <property type="match status" value="1"/>
</dbReference>
<comment type="caution">
    <text evidence="5">The sequence shown here is derived from an EMBL/GenBank/DDBJ whole genome shotgun (WGS) entry which is preliminary data.</text>
</comment>
<feature type="region of interest" description="Disordered" evidence="3">
    <location>
        <begin position="1"/>
        <end position="30"/>
    </location>
</feature>
<evidence type="ECO:0000256" key="3">
    <source>
        <dbReference type="SAM" id="MobiDB-lite"/>
    </source>
</evidence>
<dbReference type="InterPro" id="IPR036864">
    <property type="entry name" value="Zn2-C6_fun-type_DNA-bd_sf"/>
</dbReference>
<evidence type="ECO:0000256" key="1">
    <source>
        <dbReference type="ARBA" id="ARBA00023242"/>
    </source>
</evidence>
<feature type="coiled-coil region" evidence="2">
    <location>
        <begin position="76"/>
        <end position="103"/>
    </location>
</feature>
<gene>
    <name evidence="5" type="ORF">AWRI4233_LOCUS5045</name>
</gene>
<accession>A0A9N8JZH6</accession>
<proteinExistence type="predicted"/>
<dbReference type="Gene3D" id="4.10.240.10">
    <property type="entry name" value="Zn(2)-C6 fungal-type DNA-binding domain"/>
    <property type="match status" value="1"/>
</dbReference>
<dbReference type="CDD" id="cd00067">
    <property type="entry name" value="GAL4"/>
    <property type="match status" value="1"/>
</dbReference>
<feature type="region of interest" description="Disordered" evidence="3">
    <location>
        <begin position="166"/>
        <end position="199"/>
    </location>
</feature>
<evidence type="ECO:0000259" key="4">
    <source>
        <dbReference type="PROSITE" id="PS50048"/>
    </source>
</evidence>
<dbReference type="PANTHER" id="PTHR47256:SF1">
    <property type="entry name" value="ZN(II)2CYS6 TRANSCRIPTION FACTOR (EUROFUNG)"/>
    <property type="match status" value="1"/>
</dbReference>
<dbReference type="Proteomes" id="UP000714618">
    <property type="component" value="Unassembled WGS sequence"/>
</dbReference>
<feature type="region of interest" description="Disordered" evidence="3">
    <location>
        <begin position="139"/>
        <end position="158"/>
    </location>
</feature>
<organism evidence="5 6">
    <name type="scientific">Aureobasidium mustum</name>
    <dbReference type="NCBI Taxonomy" id="2773714"/>
    <lineage>
        <taxon>Eukaryota</taxon>
        <taxon>Fungi</taxon>
        <taxon>Dikarya</taxon>
        <taxon>Ascomycota</taxon>
        <taxon>Pezizomycotina</taxon>
        <taxon>Dothideomycetes</taxon>
        <taxon>Dothideomycetidae</taxon>
        <taxon>Dothideales</taxon>
        <taxon>Saccotheciaceae</taxon>
        <taxon>Aureobasidium</taxon>
    </lineage>
</organism>
<dbReference type="PANTHER" id="PTHR47256">
    <property type="entry name" value="ZN(II)2CYS6 TRANSCRIPTION FACTOR (EUROFUNG)-RELATED"/>
    <property type="match status" value="1"/>
</dbReference>
<dbReference type="InterPro" id="IPR053187">
    <property type="entry name" value="Notoamide_regulator"/>
</dbReference>
<dbReference type="SMART" id="SM00066">
    <property type="entry name" value="GAL4"/>
    <property type="match status" value="1"/>
</dbReference>
<reference evidence="5" key="1">
    <citation type="submission" date="2020-06" db="EMBL/GenBank/DDBJ databases">
        <authorList>
            <person name="Onetto C."/>
        </authorList>
    </citation>
    <scope>NUCLEOTIDE SEQUENCE</scope>
</reference>
<dbReference type="GO" id="GO:0000981">
    <property type="term" value="F:DNA-binding transcription factor activity, RNA polymerase II-specific"/>
    <property type="evidence" value="ECO:0007669"/>
    <property type="project" value="InterPro"/>
</dbReference>
<dbReference type="OrthoDB" id="10261408at2759"/>
<evidence type="ECO:0000313" key="5">
    <source>
        <dbReference type="EMBL" id="CAD0095130.1"/>
    </source>
</evidence>
<feature type="compositionally biased region" description="Basic and acidic residues" evidence="3">
    <location>
        <begin position="168"/>
        <end position="180"/>
    </location>
</feature>
<name>A0A9N8JZH6_9PEZI</name>
<dbReference type="EMBL" id="CAIJEO010000006">
    <property type="protein sequence ID" value="CAD0095130.1"/>
    <property type="molecule type" value="Genomic_DNA"/>
</dbReference>
<dbReference type="SUPFAM" id="SSF57701">
    <property type="entry name" value="Zn2/Cys6 DNA-binding domain"/>
    <property type="match status" value="1"/>
</dbReference>
<keyword evidence="2" id="KW-0175">Coiled coil</keyword>
<feature type="compositionally biased region" description="Basic and acidic residues" evidence="3">
    <location>
        <begin position="1"/>
        <end position="25"/>
    </location>
</feature>
<feature type="domain" description="Zn(2)-C6 fungal-type" evidence="4">
    <location>
        <begin position="37"/>
        <end position="67"/>
    </location>
</feature>
<feature type="compositionally biased region" description="Polar residues" evidence="3">
    <location>
        <begin position="141"/>
        <end position="153"/>
    </location>
</feature>
<evidence type="ECO:0000313" key="6">
    <source>
        <dbReference type="Proteomes" id="UP000714618"/>
    </source>
</evidence>
<keyword evidence="6" id="KW-1185">Reference proteome</keyword>
<evidence type="ECO:0000256" key="2">
    <source>
        <dbReference type="SAM" id="Coils"/>
    </source>
</evidence>
<keyword evidence="1" id="KW-0539">Nucleus</keyword>
<dbReference type="GO" id="GO:0008270">
    <property type="term" value="F:zinc ion binding"/>
    <property type="evidence" value="ECO:0007669"/>
    <property type="project" value="InterPro"/>
</dbReference>
<dbReference type="PROSITE" id="PS50048">
    <property type="entry name" value="ZN2_CY6_FUNGAL_2"/>
    <property type="match status" value="1"/>
</dbReference>
<sequence>MNERSRSKNESSRRSSGSAKEESPTRGKAKRHQIAVACNACRRRKTKCDGHRPVCSVCVTKNSECTWSADPDATPMVAIKRKFQNLEAESRDLQDLVQMLTDRPRQEAIFILDHMRRTRDASSTLAFIKDGDLLTWGLNARDTQPSEPVSSDQDPVRDITQRVNLMNGHDDLRDGSESVREPTTSPKRRLAISDLVNST</sequence>
<protein>
    <recommendedName>
        <fullName evidence="4">Zn(2)-C6 fungal-type domain-containing protein</fullName>
    </recommendedName>
</protein>